<dbReference type="Proteomes" id="UP000187429">
    <property type="component" value="Unassembled WGS sequence"/>
</dbReference>
<evidence type="ECO:0000313" key="2">
    <source>
        <dbReference type="Proteomes" id="UP000187429"/>
    </source>
</evidence>
<dbReference type="EMBL" id="LSSM01007527">
    <property type="protein sequence ID" value="OMJ07946.1"/>
    <property type="molecule type" value="Genomic_DNA"/>
</dbReference>
<sequence length="128" mass="14575">MANSFYNEKTRGLSIQGFLNGVGTTVIHTAKFGMSVITWPVTKTMELIYGSPEDEPVKSSLGAYDHFLLEFVSPHLKPRILFLLKKIQGTQTRIESYNKELSKTKLYLSFLGIEFENKNTFLNSNVYD</sequence>
<organism evidence="1 2">
    <name type="scientific">Smittium culicis</name>
    <dbReference type="NCBI Taxonomy" id="133412"/>
    <lineage>
        <taxon>Eukaryota</taxon>
        <taxon>Fungi</taxon>
        <taxon>Fungi incertae sedis</taxon>
        <taxon>Zoopagomycota</taxon>
        <taxon>Kickxellomycotina</taxon>
        <taxon>Harpellomycetes</taxon>
        <taxon>Harpellales</taxon>
        <taxon>Legeriomycetaceae</taxon>
        <taxon>Smittium</taxon>
    </lineage>
</organism>
<reference evidence="2" key="1">
    <citation type="submission" date="2017-01" db="EMBL/GenBank/DDBJ databases">
        <authorList>
            <person name="Wang Y."/>
            <person name="White M."/>
            <person name="Kvist S."/>
            <person name="Moncalvo J.-M."/>
        </authorList>
    </citation>
    <scope>NUCLEOTIDE SEQUENCE [LARGE SCALE GENOMIC DNA]</scope>
    <source>
        <strain evidence="2">ID-206-W2</strain>
    </source>
</reference>
<comment type="caution">
    <text evidence="1">The sequence shown here is derived from an EMBL/GenBank/DDBJ whole genome shotgun (WGS) entry which is preliminary data.</text>
</comment>
<proteinExistence type="predicted"/>
<protein>
    <submittedName>
        <fullName evidence="1">Uncharacterized protein</fullName>
    </submittedName>
</protein>
<gene>
    <name evidence="1" type="ORF">AYI69_g11252</name>
</gene>
<evidence type="ECO:0000313" key="1">
    <source>
        <dbReference type="EMBL" id="OMJ07946.1"/>
    </source>
</evidence>
<dbReference type="AlphaFoldDB" id="A0A1R1WZY3"/>
<name>A0A1R1WZY3_9FUNG</name>
<keyword evidence="2" id="KW-1185">Reference proteome</keyword>
<accession>A0A1R1WZY3</accession>